<dbReference type="GO" id="GO:0016887">
    <property type="term" value="F:ATP hydrolysis activity"/>
    <property type="evidence" value="ECO:0007669"/>
    <property type="project" value="InterPro"/>
</dbReference>
<name>A0A926HUL6_9FIRM</name>
<comment type="caution">
    <text evidence="5">The sequence shown here is derived from an EMBL/GenBank/DDBJ whole genome shotgun (WGS) entry which is preliminary data.</text>
</comment>
<keyword evidence="1" id="KW-0175">Coiled coil</keyword>
<dbReference type="GO" id="GO:0006302">
    <property type="term" value="P:double-strand break repair"/>
    <property type="evidence" value="ECO:0007669"/>
    <property type="project" value="InterPro"/>
</dbReference>
<evidence type="ECO:0000256" key="1">
    <source>
        <dbReference type="SAM" id="Coils"/>
    </source>
</evidence>
<feature type="domain" description="Rad50/SbcC-type AAA" evidence="4">
    <location>
        <begin position="6"/>
        <end position="138"/>
    </location>
</feature>
<feature type="compositionally biased region" description="Basic and acidic residues" evidence="2">
    <location>
        <begin position="311"/>
        <end position="326"/>
    </location>
</feature>
<dbReference type="PANTHER" id="PTHR41259:SF1">
    <property type="entry name" value="DOUBLE-STRAND BREAK REPAIR RAD50 ATPASE, PUTATIVE-RELATED"/>
    <property type="match status" value="1"/>
</dbReference>
<dbReference type="RefSeq" id="WP_249299829.1">
    <property type="nucleotide sequence ID" value="NZ_JACRSP010000002.1"/>
</dbReference>
<evidence type="ECO:0000256" key="3">
    <source>
        <dbReference type="SAM" id="Phobius"/>
    </source>
</evidence>
<organism evidence="5 6">
    <name type="scientific">Feifania hominis</name>
    <dbReference type="NCBI Taxonomy" id="2763660"/>
    <lineage>
        <taxon>Bacteria</taxon>
        <taxon>Bacillati</taxon>
        <taxon>Bacillota</taxon>
        <taxon>Clostridia</taxon>
        <taxon>Eubacteriales</taxon>
        <taxon>Feifaniaceae</taxon>
        <taxon>Feifania</taxon>
    </lineage>
</organism>
<reference evidence="5" key="1">
    <citation type="submission" date="2020-08" db="EMBL/GenBank/DDBJ databases">
        <title>Genome public.</title>
        <authorList>
            <person name="Liu C."/>
            <person name="Sun Q."/>
        </authorList>
    </citation>
    <scope>NUCLEOTIDE SEQUENCE</scope>
    <source>
        <strain evidence="5">BX7</strain>
    </source>
</reference>
<dbReference type="AlphaFoldDB" id="A0A926HUL6"/>
<keyword evidence="3" id="KW-0812">Transmembrane</keyword>
<gene>
    <name evidence="5" type="ORF">H8695_05140</name>
</gene>
<dbReference type="InterPro" id="IPR038729">
    <property type="entry name" value="Rad50/SbcC_AAA"/>
</dbReference>
<dbReference type="PANTHER" id="PTHR41259">
    <property type="entry name" value="DOUBLE-STRAND BREAK REPAIR RAD50 ATPASE, PUTATIVE-RELATED"/>
    <property type="match status" value="1"/>
</dbReference>
<dbReference type="Proteomes" id="UP000620366">
    <property type="component" value="Unassembled WGS sequence"/>
</dbReference>
<dbReference type="Gene3D" id="3.40.50.300">
    <property type="entry name" value="P-loop containing nucleotide triphosphate hydrolases"/>
    <property type="match status" value="2"/>
</dbReference>
<evidence type="ECO:0000313" key="5">
    <source>
        <dbReference type="EMBL" id="MBC8536075.1"/>
    </source>
</evidence>
<sequence length="714" mass="79576">MRLTEIHIGHFGGLHDFTLRPEPGINLLCCGNEWGKSTVAAFLKFMFYGFPKRTRRRDEDPLESDRERYQPWSGERIEGSLTLESGGRLYRIDRTAGDRRDRVAVMDALTGEPVREVQDLAQPGVWLFGVDEGTFERTVFVRQSGVEVTAHGELETRIRNLVTTGDETTSYGETAEKLAKLKSGLMTPTGRGGSIVAVENEMIQQRLALERAQAAFEQHRSESRRLREVERRLAAVGEELATLERERGQAGLRERVARARRAAELDRQLRIERERAERKPAVTGEELDRLALELEELTQLAARRDLAEREQAAAETRYEQAEERARQTPAPQPAKRGTAAPAVILWLTALGAAAAAIVLSPLLWVAAGVLAVFGTLFFTVLRKPAEPDGSEETAARAQWELEEAAARLKDCEREASAAAQALRDALAQAAHTAQQCGLPAENEAQLRAAILQARQSLADSAAARERAALLENNLRALCGDEPPEELLRLAQQSVELPAAPEPDSGRERSLRAEQLSLTRERGELRARVEAFLEKGELPADCEERIAALSQKKRRQQDTYRALELASQALDEAFAQLRNNFTPQVNAEAGRLFSQMLQGRYERLLIDHECRIRVDTGSAVHELGYFSRGTRDAAYLAFRLAVSRLIYQGERPPMVFDDAFSNLDDARLGQCMELLRSLSQDTQILLLSCQTRERRLLGGGAHLLAQSANEKKVVI</sequence>
<dbReference type="Pfam" id="PF13476">
    <property type="entry name" value="AAA_23"/>
    <property type="match status" value="1"/>
</dbReference>
<evidence type="ECO:0000256" key="2">
    <source>
        <dbReference type="SAM" id="MobiDB-lite"/>
    </source>
</evidence>
<evidence type="ECO:0000259" key="4">
    <source>
        <dbReference type="Pfam" id="PF13476"/>
    </source>
</evidence>
<dbReference type="InterPro" id="IPR027417">
    <property type="entry name" value="P-loop_NTPase"/>
</dbReference>
<feature type="coiled-coil region" evidence="1">
    <location>
        <begin position="394"/>
        <end position="428"/>
    </location>
</feature>
<feature type="region of interest" description="Disordered" evidence="2">
    <location>
        <begin position="311"/>
        <end position="335"/>
    </location>
</feature>
<feature type="transmembrane region" description="Helical" evidence="3">
    <location>
        <begin position="363"/>
        <end position="381"/>
    </location>
</feature>
<accession>A0A926HUL6</accession>
<keyword evidence="6" id="KW-1185">Reference proteome</keyword>
<keyword evidence="3" id="KW-0472">Membrane</keyword>
<protein>
    <submittedName>
        <fullName evidence="5">AAA family ATPase</fullName>
    </submittedName>
</protein>
<feature type="coiled-coil region" evidence="1">
    <location>
        <begin position="545"/>
        <end position="579"/>
    </location>
</feature>
<evidence type="ECO:0000313" key="6">
    <source>
        <dbReference type="Proteomes" id="UP000620366"/>
    </source>
</evidence>
<dbReference type="EMBL" id="JACRSP010000002">
    <property type="protein sequence ID" value="MBC8536075.1"/>
    <property type="molecule type" value="Genomic_DNA"/>
</dbReference>
<dbReference type="SUPFAM" id="SSF52540">
    <property type="entry name" value="P-loop containing nucleoside triphosphate hydrolases"/>
    <property type="match status" value="1"/>
</dbReference>
<keyword evidence="3" id="KW-1133">Transmembrane helix</keyword>
<proteinExistence type="predicted"/>
<feature type="transmembrane region" description="Helical" evidence="3">
    <location>
        <begin position="339"/>
        <end position="357"/>
    </location>
</feature>